<protein>
    <submittedName>
        <fullName evidence="1">Uncharacterized protein</fullName>
    </submittedName>
</protein>
<dbReference type="EMBL" id="CP012109">
    <property type="protein sequence ID" value="AKQ70486.1"/>
    <property type="molecule type" value="Genomic_DNA"/>
</dbReference>
<dbReference type="Proteomes" id="UP000009026">
    <property type="component" value="Chromosome"/>
</dbReference>
<proteinExistence type="predicted"/>
<dbReference type="AlphaFoldDB" id="A0A0H4X495"/>
<evidence type="ECO:0000313" key="1">
    <source>
        <dbReference type="EMBL" id="AKQ70486.1"/>
    </source>
</evidence>
<dbReference type="RefSeq" id="WP_002633904.1">
    <property type="nucleotide sequence ID" value="NZ_CP012109.1"/>
</dbReference>
<dbReference type="OrthoDB" id="5384442at2"/>
<organism evidence="1 2">
    <name type="scientific">Pseudomyxococcus hansupus</name>
    <dbReference type="NCBI Taxonomy" id="1297742"/>
    <lineage>
        <taxon>Bacteria</taxon>
        <taxon>Pseudomonadati</taxon>
        <taxon>Myxococcota</taxon>
        <taxon>Myxococcia</taxon>
        <taxon>Myxococcales</taxon>
        <taxon>Cystobacterineae</taxon>
        <taxon>Myxococcaceae</taxon>
        <taxon>Pseudomyxococcus</taxon>
    </lineage>
</organism>
<accession>A0A0H4X495</accession>
<evidence type="ECO:0000313" key="2">
    <source>
        <dbReference type="Proteomes" id="UP000009026"/>
    </source>
</evidence>
<dbReference type="STRING" id="1297742.A176_007398"/>
<dbReference type="PATRIC" id="fig|1297742.4.peg.7527"/>
<keyword evidence="2" id="KW-1185">Reference proteome</keyword>
<dbReference type="KEGG" id="mym:A176_007398"/>
<sequence>MEPLDEISGEMVTLLNFHIHSVLQATSDPVQQLAEADAACVYYQAVGICELLLDAEVDGFFHQLIRSAQTRHWVLERGAKLNPPPLKLLKASNARGLHAALAANQWELARQLARVSRTTCSDGTEYEDDFLAAHFLHRYVLDAPQDELRAILDRFEAVLEGGTNPRLDLGRQLLARDAAGCAQAFADLIEERSAKLKKMKRESIYATDSLFVPQSSIYLEGLAWLRILERAEIPTEPEYAFCPSLARQTRYAAFQVTTFPSVPLP</sequence>
<gene>
    <name evidence="1" type="ORF">A176_007398</name>
</gene>
<name>A0A0H4X495_9BACT</name>
<reference evidence="1 2" key="1">
    <citation type="journal article" date="2016" name="PLoS ONE">
        <title>Complete Genome Sequence and Comparative Genomics of a Novel Myxobacterium Myxococcus hansupus.</title>
        <authorList>
            <person name="Sharma G."/>
            <person name="Narwani T."/>
            <person name="Subramanian S."/>
        </authorList>
    </citation>
    <scope>NUCLEOTIDE SEQUENCE [LARGE SCALE GENOMIC DNA]</scope>
    <source>
        <strain evidence="2">mixupus</strain>
    </source>
</reference>